<evidence type="ECO:0000259" key="5">
    <source>
        <dbReference type="Pfam" id="PF24827"/>
    </source>
</evidence>
<dbReference type="SUPFAM" id="SSF53187">
    <property type="entry name" value="Zn-dependent exopeptidases"/>
    <property type="match status" value="1"/>
</dbReference>
<dbReference type="CDD" id="cd06256">
    <property type="entry name" value="M14_ASTE_ASPA-like"/>
    <property type="match status" value="1"/>
</dbReference>
<accession>A0A2N6CVW6</accession>
<keyword evidence="3" id="KW-0378">Hydrolase</keyword>
<keyword evidence="2" id="KW-0479">Metal-binding</keyword>
<keyword evidence="4" id="KW-0862">Zinc</keyword>
<protein>
    <submittedName>
        <fullName evidence="6">Peptidase M14</fullName>
    </submittedName>
</protein>
<evidence type="ECO:0000256" key="2">
    <source>
        <dbReference type="ARBA" id="ARBA00022723"/>
    </source>
</evidence>
<dbReference type="AlphaFoldDB" id="A0A2N6CVW6"/>
<name>A0A2N6CVW6_9GAMM</name>
<dbReference type="Gene3D" id="3.40.630.10">
    <property type="entry name" value="Zn peptidases"/>
    <property type="match status" value="1"/>
</dbReference>
<proteinExistence type="predicted"/>
<dbReference type="InterPro" id="IPR055438">
    <property type="entry name" value="AstE_AspA_cat"/>
</dbReference>
<dbReference type="EMBL" id="PKUN01000018">
    <property type="protein sequence ID" value="PLX61371.1"/>
    <property type="molecule type" value="Genomic_DNA"/>
</dbReference>
<feature type="domain" description="Succinylglutamate desuccinylase/Aspartoacylase catalytic" evidence="5">
    <location>
        <begin position="38"/>
        <end position="165"/>
    </location>
</feature>
<reference evidence="6 7" key="1">
    <citation type="submission" date="2017-11" db="EMBL/GenBank/DDBJ databases">
        <title>Genome-resolved metagenomics identifies genetic mobility, metabolic interactions, and unexpected diversity in perchlorate-reducing communities.</title>
        <authorList>
            <person name="Barnum T.P."/>
            <person name="Figueroa I.A."/>
            <person name="Carlstrom C.I."/>
            <person name="Lucas L.N."/>
            <person name="Engelbrektson A.L."/>
            <person name="Coates J.D."/>
        </authorList>
    </citation>
    <scope>NUCLEOTIDE SEQUENCE [LARGE SCALE GENOMIC DNA]</scope>
    <source>
        <strain evidence="6">BM301</strain>
    </source>
</reference>
<evidence type="ECO:0000313" key="6">
    <source>
        <dbReference type="EMBL" id="PLX61371.1"/>
    </source>
</evidence>
<organism evidence="6 7">
    <name type="scientific">Sedimenticola selenatireducens</name>
    <dbReference type="NCBI Taxonomy" id="191960"/>
    <lineage>
        <taxon>Bacteria</taxon>
        <taxon>Pseudomonadati</taxon>
        <taxon>Pseudomonadota</taxon>
        <taxon>Gammaproteobacteria</taxon>
        <taxon>Chromatiales</taxon>
        <taxon>Sedimenticolaceae</taxon>
        <taxon>Sedimenticola</taxon>
    </lineage>
</organism>
<dbReference type="STRING" id="1111735.GCA_000428045_02594"/>
<comment type="caution">
    <text evidence="6">The sequence shown here is derived from an EMBL/GenBank/DDBJ whole genome shotgun (WGS) entry which is preliminary data.</text>
</comment>
<evidence type="ECO:0000256" key="1">
    <source>
        <dbReference type="ARBA" id="ARBA00001947"/>
    </source>
</evidence>
<comment type="cofactor">
    <cofactor evidence="1">
        <name>Zn(2+)</name>
        <dbReference type="ChEBI" id="CHEBI:29105"/>
    </cofactor>
</comment>
<evidence type="ECO:0000313" key="7">
    <source>
        <dbReference type="Proteomes" id="UP000235015"/>
    </source>
</evidence>
<evidence type="ECO:0000256" key="3">
    <source>
        <dbReference type="ARBA" id="ARBA00022801"/>
    </source>
</evidence>
<dbReference type="Proteomes" id="UP000235015">
    <property type="component" value="Unassembled WGS sequence"/>
</dbReference>
<dbReference type="GO" id="GO:0046872">
    <property type="term" value="F:metal ion binding"/>
    <property type="evidence" value="ECO:0007669"/>
    <property type="project" value="UniProtKB-KW"/>
</dbReference>
<gene>
    <name evidence="6" type="ORF">C0630_11410</name>
</gene>
<sequence length="341" mass="37705">MLQELESLPEGLLALDAQELAAALRAPTLIHLQGRQSPALFVSVLMHGNETTGWEAIRQLLSDYRVGGGSRELPRSLTLFIGNVTAAAEGVRRLDGQPDYNRVWPGGDDRESPEAQMMCQVVERMQSRGLFASVDVHNNTGLNPHYACINRLDYPFLHLAALFSRTVVYFTRPTGVQSLAMSRLCPAVTLECGKPDQARGVTHVREYLDACLHLSAHPDHPVAAQDLDLFHTVATVKVPESISFGFADADVDISLAPDLELLNFRELPRGTALGRVAEGLGTGLTVLDEQGAEVSDRYLEVSDGELRLRLPVMPSMITRDSRVIRQDCFCYLMERYNDHLL</sequence>
<evidence type="ECO:0000256" key="4">
    <source>
        <dbReference type="ARBA" id="ARBA00022833"/>
    </source>
</evidence>
<dbReference type="Pfam" id="PF24827">
    <property type="entry name" value="AstE_AspA_cat"/>
    <property type="match status" value="1"/>
</dbReference>
<dbReference type="GO" id="GO:0016788">
    <property type="term" value="F:hydrolase activity, acting on ester bonds"/>
    <property type="evidence" value="ECO:0007669"/>
    <property type="project" value="InterPro"/>
</dbReference>
<dbReference type="RefSeq" id="WP_273439552.1">
    <property type="nucleotide sequence ID" value="NZ_PKUN01000018.1"/>
</dbReference>